<organism evidence="10 11">
    <name type="scientific">Carboxylicivirga linearis</name>
    <dbReference type="NCBI Taxonomy" id="1628157"/>
    <lineage>
        <taxon>Bacteria</taxon>
        <taxon>Pseudomonadati</taxon>
        <taxon>Bacteroidota</taxon>
        <taxon>Bacteroidia</taxon>
        <taxon>Marinilabiliales</taxon>
        <taxon>Marinilabiliaceae</taxon>
        <taxon>Carboxylicivirga</taxon>
    </lineage>
</organism>
<feature type="transmembrane region" description="Helical" evidence="7">
    <location>
        <begin position="276"/>
        <end position="302"/>
    </location>
</feature>
<evidence type="ECO:0000256" key="6">
    <source>
        <dbReference type="ARBA" id="ARBA00023136"/>
    </source>
</evidence>
<feature type="transmembrane region" description="Helical" evidence="7">
    <location>
        <begin position="323"/>
        <end position="350"/>
    </location>
</feature>
<feature type="domain" description="ABC3 transporter permease C-terminal" evidence="8">
    <location>
        <begin position="280"/>
        <end position="404"/>
    </location>
</feature>
<dbReference type="Proteomes" id="UP000708576">
    <property type="component" value="Unassembled WGS sequence"/>
</dbReference>
<comment type="similarity">
    <text evidence="2">Belongs to the ABC-4 integral membrane protein family. LolC/E subfamily.</text>
</comment>
<evidence type="ECO:0000256" key="4">
    <source>
        <dbReference type="ARBA" id="ARBA00022692"/>
    </source>
</evidence>
<dbReference type="PANTHER" id="PTHR30489">
    <property type="entry name" value="LIPOPROTEIN-RELEASING SYSTEM TRANSMEMBRANE PROTEIN LOLE"/>
    <property type="match status" value="1"/>
</dbReference>
<evidence type="ECO:0000256" key="7">
    <source>
        <dbReference type="SAM" id="Phobius"/>
    </source>
</evidence>
<feature type="transmembrane region" description="Helical" evidence="7">
    <location>
        <begin position="370"/>
        <end position="394"/>
    </location>
</feature>
<feature type="transmembrane region" description="Helical" evidence="7">
    <location>
        <begin position="20"/>
        <end position="46"/>
    </location>
</feature>
<dbReference type="InterPro" id="IPR003838">
    <property type="entry name" value="ABC3_permease_C"/>
</dbReference>
<dbReference type="Pfam" id="PF12704">
    <property type="entry name" value="MacB_PCD"/>
    <property type="match status" value="1"/>
</dbReference>
<dbReference type="EMBL" id="JAGUCO010000004">
    <property type="protein sequence ID" value="MBS2098312.1"/>
    <property type="molecule type" value="Genomic_DNA"/>
</dbReference>
<comment type="caution">
    <text evidence="10">The sequence shown here is derived from an EMBL/GenBank/DDBJ whole genome shotgun (WGS) entry which is preliminary data.</text>
</comment>
<keyword evidence="5 7" id="KW-1133">Transmembrane helix</keyword>
<evidence type="ECO:0000259" key="8">
    <source>
        <dbReference type="Pfam" id="PF02687"/>
    </source>
</evidence>
<evidence type="ECO:0000256" key="5">
    <source>
        <dbReference type="ARBA" id="ARBA00022989"/>
    </source>
</evidence>
<reference evidence="10 11" key="1">
    <citation type="journal article" date="2015" name="Int. J. Syst. Evol. Microbiol.">
        <title>Carboxylicivirga linearis sp. nov., isolated from a sea cucumber culture pond.</title>
        <authorList>
            <person name="Wang F.Q."/>
            <person name="Zhou Y.X."/>
            <person name="Lin X.Z."/>
            <person name="Chen G.J."/>
            <person name="Du Z.J."/>
        </authorList>
    </citation>
    <scope>NUCLEOTIDE SEQUENCE [LARGE SCALE GENOMIC DNA]</scope>
    <source>
        <strain evidence="10 11">FB218</strain>
    </source>
</reference>
<sequence>MNLAFSIARRYLFAKKSQNVINVISLISMVGVLTASMALLVVLSVFNGLHDFVGNLYGNFDPDLKVVPSEGKVISLDSINLEDIKNIDGIELVSETLENQALLKFDKRRAPAMVLGVDSTFNKISSIDSIIVDGEFKLHHKNSNLGVIGGLLADQLALRLNFVTPLVMYVPKRTGSINMMAPQNAFRKEYINPSGIFMVQQPEYDSQYLIIGIDQARRLFEYDSNIISSLYVKVTNPDLTDKVKKEIEKISGSKLKPLNREEQHQAFYKVMRVEKLMAYLILSFILAIAAFNVIGTMSMLIFEKKESIFTLKSMGGDRKLITRIFLVEGLLISLLGVIIGLVLGIVLVLLQQHVGLIKFSGGGSFLVDAYPVQLVWSDVFLVLVTVCIIGYLAAWYPVKVIVKRYYSETGMP</sequence>
<keyword evidence="4 7" id="KW-0812">Transmembrane</keyword>
<keyword evidence="3" id="KW-1003">Cell membrane</keyword>
<name>A0ABS5JTU7_9BACT</name>
<dbReference type="InterPro" id="IPR025857">
    <property type="entry name" value="MacB_PCD"/>
</dbReference>
<accession>A0ABS5JTU7</accession>
<gene>
    <name evidence="10" type="ORF">KEM10_08465</name>
</gene>
<evidence type="ECO:0000259" key="9">
    <source>
        <dbReference type="Pfam" id="PF12704"/>
    </source>
</evidence>
<keyword evidence="11" id="KW-1185">Reference proteome</keyword>
<evidence type="ECO:0000313" key="10">
    <source>
        <dbReference type="EMBL" id="MBS2098312.1"/>
    </source>
</evidence>
<evidence type="ECO:0000313" key="11">
    <source>
        <dbReference type="Proteomes" id="UP000708576"/>
    </source>
</evidence>
<protein>
    <submittedName>
        <fullName evidence="10">ABC transporter permease</fullName>
    </submittedName>
</protein>
<feature type="domain" description="MacB-like periplasmic core" evidence="9">
    <location>
        <begin position="25"/>
        <end position="249"/>
    </location>
</feature>
<keyword evidence="6 7" id="KW-0472">Membrane</keyword>
<dbReference type="InterPro" id="IPR051447">
    <property type="entry name" value="Lipoprotein-release_system"/>
</dbReference>
<dbReference type="RefSeq" id="WP_212215556.1">
    <property type="nucleotide sequence ID" value="NZ_JAGUCO010000004.1"/>
</dbReference>
<evidence type="ECO:0000256" key="3">
    <source>
        <dbReference type="ARBA" id="ARBA00022475"/>
    </source>
</evidence>
<comment type="subcellular location">
    <subcellularLocation>
        <location evidence="1">Cell membrane</location>
        <topology evidence="1">Multi-pass membrane protein</topology>
    </subcellularLocation>
</comment>
<dbReference type="Pfam" id="PF02687">
    <property type="entry name" value="FtsX"/>
    <property type="match status" value="1"/>
</dbReference>
<evidence type="ECO:0000256" key="2">
    <source>
        <dbReference type="ARBA" id="ARBA00005236"/>
    </source>
</evidence>
<evidence type="ECO:0000256" key="1">
    <source>
        <dbReference type="ARBA" id="ARBA00004651"/>
    </source>
</evidence>
<proteinExistence type="inferred from homology"/>
<dbReference type="PANTHER" id="PTHR30489:SF0">
    <property type="entry name" value="LIPOPROTEIN-RELEASING SYSTEM TRANSMEMBRANE PROTEIN LOLE"/>
    <property type="match status" value="1"/>
</dbReference>